<accession>A0ABD2B174</accession>
<dbReference type="Proteomes" id="UP001607302">
    <property type="component" value="Unassembled WGS sequence"/>
</dbReference>
<dbReference type="EMBL" id="JAUDFV010000133">
    <property type="protein sequence ID" value="KAL2726486.1"/>
    <property type="molecule type" value="Genomic_DNA"/>
</dbReference>
<reference evidence="1 2" key="1">
    <citation type="journal article" date="2024" name="Ann. Entomol. Soc. Am.">
        <title>Genomic analyses of the southern and eastern yellowjacket wasps (Hymenoptera: Vespidae) reveal evolutionary signatures of social life.</title>
        <authorList>
            <person name="Catto M.A."/>
            <person name="Caine P.B."/>
            <person name="Orr S.E."/>
            <person name="Hunt B.G."/>
            <person name="Goodisman M.A.D."/>
        </authorList>
    </citation>
    <scope>NUCLEOTIDE SEQUENCE [LARGE SCALE GENOMIC DNA]</scope>
    <source>
        <strain evidence="1">233</strain>
        <tissue evidence="1">Head and thorax</tissue>
    </source>
</reference>
<gene>
    <name evidence="1" type="ORF">V1478_006764</name>
</gene>
<keyword evidence="2" id="KW-1185">Reference proteome</keyword>
<name>A0ABD2B174_VESSQ</name>
<protein>
    <submittedName>
        <fullName evidence="1">Uncharacterized protein</fullName>
    </submittedName>
</protein>
<comment type="caution">
    <text evidence="1">The sequence shown here is derived from an EMBL/GenBank/DDBJ whole genome shotgun (WGS) entry which is preliminary data.</text>
</comment>
<sequence>DDCVLSIGRITSKETNKKIFLVSCMPMYIKETCLELKLLYMNEIYYARANSNKLSSDLWICLACLDLPSRSISPRKLYLTYKNFIQSRWTTRTNDEFLREKEETKREMVSINP</sequence>
<evidence type="ECO:0000313" key="2">
    <source>
        <dbReference type="Proteomes" id="UP001607302"/>
    </source>
</evidence>
<dbReference type="AlphaFoldDB" id="A0ABD2B174"/>
<proteinExistence type="predicted"/>
<feature type="non-terminal residue" evidence="1">
    <location>
        <position position="1"/>
    </location>
</feature>
<evidence type="ECO:0000313" key="1">
    <source>
        <dbReference type="EMBL" id="KAL2726486.1"/>
    </source>
</evidence>
<organism evidence="1 2">
    <name type="scientific">Vespula squamosa</name>
    <name type="common">Southern yellow jacket</name>
    <name type="synonym">Wasp</name>
    <dbReference type="NCBI Taxonomy" id="30214"/>
    <lineage>
        <taxon>Eukaryota</taxon>
        <taxon>Metazoa</taxon>
        <taxon>Ecdysozoa</taxon>
        <taxon>Arthropoda</taxon>
        <taxon>Hexapoda</taxon>
        <taxon>Insecta</taxon>
        <taxon>Pterygota</taxon>
        <taxon>Neoptera</taxon>
        <taxon>Endopterygota</taxon>
        <taxon>Hymenoptera</taxon>
        <taxon>Apocrita</taxon>
        <taxon>Aculeata</taxon>
        <taxon>Vespoidea</taxon>
        <taxon>Vespidae</taxon>
        <taxon>Vespinae</taxon>
        <taxon>Vespula</taxon>
    </lineage>
</organism>